<gene>
    <name evidence="2" type="ORF">PFICI_13898</name>
</gene>
<dbReference type="GeneID" id="19278911"/>
<dbReference type="InterPro" id="IPR010730">
    <property type="entry name" value="HET"/>
</dbReference>
<dbReference type="OrthoDB" id="5125733at2759"/>
<reference evidence="3" key="1">
    <citation type="journal article" date="2015" name="BMC Genomics">
        <title>Genomic and transcriptomic analysis of the endophytic fungus Pestalotiopsis fici reveals its lifestyle and high potential for synthesis of natural products.</title>
        <authorList>
            <person name="Wang X."/>
            <person name="Zhang X."/>
            <person name="Liu L."/>
            <person name="Xiang M."/>
            <person name="Wang W."/>
            <person name="Sun X."/>
            <person name="Che Y."/>
            <person name="Guo L."/>
            <person name="Liu G."/>
            <person name="Guo L."/>
            <person name="Wang C."/>
            <person name="Yin W.B."/>
            <person name="Stadler M."/>
            <person name="Zhang X."/>
            <person name="Liu X."/>
        </authorList>
    </citation>
    <scope>NUCLEOTIDE SEQUENCE [LARGE SCALE GENOMIC DNA]</scope>
    <source>
        <strain evidence="3">W106-1 / CGMCC3.15140</strain>
    </source>
</reference>
<proteinExistence type="predicted"/>
<dbReference type="OMA" id="ESINMEN"/>
<evidence type="ECO:0000313" key="3">
    <source>
        <dbReference type="Proteomes" id="UP000030651"/>
    </source>
</evidence>
<dbReference type="Proteomes" id="UP000030651">
    <property type="component" value="Unassembled WGS sequence"/>
</dbReference>
<accession>W3WLI1</accession>
<feature type="domain" description="Heterokaryon incompatibility" evidence="1">
    <location>
        <begin position="208"/>
        <end position="360"/>
    </location>
</feature>
<dbReference type="Pfam" id="PF06985">
    <property type="entry name" value="HET"/>
    <property type="match status" value="1"/>
</dbReference>
<evidence type="ECO:0000259" key="1">
    <source>
        <dbReference type="Pfam" id="PF06985"/>
    </source>
</evidence>
<dbReference type="PANTHER" id="PTHR33112:SF8">
    <property type="entry name" value="HETEROKARYON INCOMPATIBILITY DOMAIN-CONTAINING PROTEIN"/>
    <property type="match status" value="1"/>
</dbReference>
<dbReference type="HOGENOM" id="CLU_002639_2_8_1"/>
<dbReference type="PANTHER" id="PTHR33112">
    <property type="entry name" value="DOMAIN PROTEIN, PUTATIVE-RELATED"/>
    <property type="match status" value="1"/>
</dbReference>
<keyword evidence="3" id="KW-1185">Reference proteome</keyword>
<dbReference type="KEGG" id="pfy:PFICI_13898"/>
<dbReference type="eggNOG" id="KOG1286">
    <property type="taxonomic scope" value="Eukaryota"/>
</dbReference>
<name>W3WLI1_PESFW</name>
<sequence length="696" mass="78866">MSGSDHLCADCQRLSLEGLKDTFDLCHDIRPLYRKAEASDSTRCDMCALVWRSLRVHRRRIPLDEDTYVTWPVSMYSERADSSFEHVRVLAARGVPFPMRIRSGDFWHYDLDEEPGFAWGSLTLYRGPGDSCDLGGENFRHQLVGQNAGAPDCLHLVSSWVESCDKSHGTVCFTGKARQPTRLIEVAAEDGSASLRLITSPAYAAERYVALSYCWGQDPTLRLEMDNISALHESINMENLPQTIQDAISLTRYLGIRYLWVDALCIIQGRNKTAKADWTRESNRMHDVYGGAWLTIVAAAGASSDAGLFVNRPAQDDLFSKGIRIPVESGKLECAVLGPALKISPFITEPLEKRGWAFQESIMSRRLLRYGTSGMSWKCHSCEYHENVTQPLQPSNIAYFAAGRKEMARQLHERWTRVVESYSATHVTYKSDRLPAIAGLAGIIRDESGIPFQRRYHFGVWEDNLVQQLLWRHEGCLINDKWVYERQTDYRAPSWSWASVDGVVNFLRPDPLAPAGKIETLHFKGSSLFFRGQMAWARSLRLQTRAQSTGLVETHEPWRHLDAYFDTYLDDLLSIPSEHKKTPQDGPQELINVWLLFLNKSQGLILAPSVPNSVLKLGDWKLVTDAVLSRRDAVLGRVTGYLNTRNSESLDGSSKLDYVTSRMPLYPKLEFRRIGVFSGSLSPSVWKTYTRRGWIV</sequence>
<protein>
    <recommendedName>
        <fullName evidence="1">Heterokaryon incompatibility domain-containing protein</fullName>
    </recommendedName>
</protein>
<dbReference type="InParanoid" id="W3WLI1"/>
<dbReference type="AlphaFoldDB" id="W3WLI1"/>
<evidence type="ECO:0000313" key="2">
    <source>
        <dbReference type="EMBL" id="ETS74032.1"/>
    </source>
</evidence>
<dbReference type="EMBL" id="KI912120">
    <property type="protein sequence ID" value="ETS74032.1"/>
    <property type="molecule type" value="Genomic_DNA"/>
</dbReference>
<dbReference type="RefSeq" id="XP_007840670.1">
    <property type="nucleotide sequence ID" value="XM_007842479.1"/>
</dbReference>
<organism evidence="2 3">
    <name type="scientific">Pestalotiopsis fici (strain W106-1 / CGMCC3.15140)</name>
    <dbReference type="NCBI Taxonomy" id="1229662"/>
    <lineage>
        <taxon>Eukaryota</taxon>
        <taxon>Fungi</taxon>
        <taxon>Dikarya</taxon>
        <taxon>Ascomycota</taxon>
        <taxon>Pezizomycotina</taxon>
        <taxon>Sordariomycetes</taxon>
        <taxon>Xylariomycetidae</taxon>
        <taxon>Amphisphaeriales</taxon>
        <taxon>Sporocadaceae</taxon>
        <taxon>Pestalotiopsis</taxon>
    </lineage>
</organism>
<dbReference type="STRING" id="1229662.W3WLI1"/>